<dbReference type="Proteomes" id="UP000244161">
    <property type="component" value="Unassembled WGS sequence"/>
</dbReference>
<proteinExistence type="predicted"/>
<evidence type="ECO:0000313" key="2">
    <source>
        <dbReference type="EMBL" id="PTQ84641.1"/>
    </source>
</evidence>
<dbReference type="Pfam" id="PF09945">
    <property type="entry name" value="DUF2177"/>
    <property type="match status" value="1"/>
</dbReference>
<sequence length="133" mass="14960">MMDSIKLYFLTFFVFFLVDIVWLGVLSKNIYSKYLGHLMAPNVNWVAALIFYLLFIGGLVFFVIHPALLKESLQYAILAGGFFGLIAYATYDLTNLATLKDWPITITLIDLAWGTFLNAATAGITYVAAQRFL</sequence>
<gene>
    <name evidence="2" type="ORF">C8U37_1078</name>
</gene>
<dbReference type="RefSeq" id="WP_211306140.1">
    <property type="nucleotide sequence ID" value="NZ_QAOM01000007.1"/>
</dbReference>
<dbReference type="EMBL" id="QAOM01000007">
    <property type="protein sequence ID" value="PTQ84641.1"/>
    <property type="molecule type" value="Genomic_DNA"/>
</dbReference>
<feature type="transmembrane region" description="Helical" evidence="1">
    <location>
        <begin position="73"/>
        <end position="91"/>
    </location>
</feature>
<name>A0A2T5ILE1_9LACT</name>
<keyword evidence="3" id="KW-1185">Reference proteome</keyword>
<reference evidence="2 3" key="1">
    <citation type="submission" date="2018-04" db="EMBL/GenBank/DDBJ databases">
        <title>Genomic Encyclopedia of Archaeal and Bacterial Type Strains, Phase II (KMG-II): from individual species to whole genera.</title>
        <authorList>
            <person name="Goeker M."/>
        </authorList>
    </citation>
    <scope>NUCLEOTIDE SEQUENCE [LARGE SCALE GENOMIC DNA]</scope>
    <source>
        <strain evidence="2 3">DSM 18806</strain>
    </source>
</reference>
<feature type="transmembrane region" description="Helical" evidence="1">
    <location>
        <begin position="7"/>
        <end position="25"/>
    </location>
</feature>
<feature type="transmembrane region" description="Helical" evidence="1">
    <location>
        <begin position="111"/>
        <end position="129"/>
    </location>
</feature>
<organism evidence="2 3">
    <name type="scientific">Trichococcus patagoniensis</name>
    <dbReference type="NCBI Taxonomy" id="382641"/>
    <lineage>
        <taxon>Bacteria</taxon>
        <taxon>Bacillati</taxon>
        <taxon>Bacillota</taxon>
        <taxon>Bacilli</taxon>
        <taxon>Lactobacillales</taxon>
        <taxon>Carnobacteriaceae</taxon>
        <taxon>Trichococcus</taxon>
    </lineage>
</organism>
<dbReference type="AlphaFoldDB" id="A0A2T5ILE1"/>
<evidence type="ECO:0000313" key="3">
    <source>
        <dbReference type="Proteomes" id="UP000244161"/>
    </source>
</evidence>
<protein>
    <submittedName>
        <fullName evidence="2">Putative membrane protein</fullName>
    </submittedName>
</protein>
<keyword evidence="1" id="KW-0812">Transmembrane</keyword>
<evidence type="ECO:0000256" key="1">
    <source>
        <dbReference type="SAM" id="Phobius"/>
    </source>
</evidence>
<keyword evidence="1" id="KW-1133">Transmembrane helix</keyword>
<comment type="caution">
    <text evidence="2">The sequence shown here is derived from an EMBL/GenBank/DDBJ whole genome shotgun (WGS) entry which is preliminary data.</text>
</comment>
<feature type="transmembrane region" description="Helical" evidence="1">
    <location>
        <begin position="45"/>
        <end position="64"/>
    </location>
</feature>
<keyword evidence="1" id="KW-0472">Membrane</keyword>
<dbReference type="InterPro" id="IPR018687">
    <property type="entry name" value="DUF2177_membr"/>
</dbReference>
<accession>A0A2T5ILE1</accession>